<organism evidence="1">
    <name type="scientific">marine sediment metagenome</name>
    <dbReference type="NCBI Taxonomy" id="412755"/>
    <lineage>
        <taxon>unclassified sequences</taxon>
        <taxon>metagenomes</taxon>
        <taxon>ecological metagenomes</taxon>
    </lineage>
</organism>
<dbReference type="EMBL" id="LAZR01041181">
    <property type="protein sequence ID" value="KKL12633.1"/>
    <property type="molecule type" value="Genomic_DNA"/>
</dbReference>
<comment type="caution">
    <text evidence="1">The sequence shown here is derived from an EMBL/GenBank/DDBJ whole genome shotgun (WGS) entry which is preliminary data.</text>
</comment>
<gene>
    <name evidence="1" type="ORF">LCGC14_2533830</name>
</gene>
<accession>A0A0F9DKU2</accession>
<reference evidence="1" key="1">
    <citation type="journal article" date="2015" name="Nature">
        <title>Complex archaea that bridge the gap between prokaryotes and eukaryotes.</title>
        <authorList>
            <person name="Spang A."/>
            <person name="Saw J.H."/>
            <person name="Jorgensen S.L."/>
            <person name="Zaremba-Niedzwiedzka K."/>
            <person name="Martijn J."/>
            <person name="Lind A.E."/>
            <person name="van Eijk R."/>
            <person name="Schleper C."/>
            <person name="Guy L."/>
            <person name="Ettema T.J."/>
        </authorList>
    </citation>
    <scope>NUCLEOTIDE SEQUENCE</scope>
</reference>
<protein>
    <submittedName>
        <fullName evidence="1">Uncharacterized protein</fullName>
    </submittedName>
</protein>
<name>A0A0F9DKU2_9ZZZZ</name>
<proteinExistence type="predicted"/>
<dbReference type="AlphaFoldDB" id="A0A0F9DKU2"/>
<evidence type="ECO:0000313" key="1">
    <source>
        <dbReference type="EMBL" id="KKL12633.1"/>
    </source>
</evidence>
<feature type="non-terminal residue" evidence="1">
    <location>
        <position position="1"/>
    </location>
</feature>
<sequence>PLKIDLFTPAPARVEMFRELVSDLQLISQLKGQFQWEKPAKVFLQDWVDSGMEPTITDPKFIHYNRRRPIQILKLAMIMSASQRLDLIIKLSDLELAKTVLLDAEASLGGVISSMGSNPYKYQIDLIYNYIRVGYRDGYADGVPEHRVRQRLAREMPLHFIGPTLENMIEMKMIVVAGGEAPSRKFQPGEKIIGVQV</sequence>